<dbReference type="AlphaFoldDB" id="A0A0K2LFH7"/>
<dbReference type="Proteomes" id="UP000061546">
    <property type="component" value="Chromosome"/>
</dbReference>
<evidence type="ECO:0000313" key="2">
    <source>
        <dbReference type="EMBL" id="ALB30054.1"/>
    </source>
</evidence>
<keyword evidence="1" id="KW-0472">Membrane</keyword>
<sequence length="65" mass="7514">MEYLKKRMKFILIMIFSVAIIAFVQFEIHFDSNISLKKVGFMMTILQAAAGGYGLYGLVQFFRVK</sequence>
<keyword evidence="3" id="KW-1185">Reference proteome</keyword>
<dbReference type="EMBL" id="CP012559">
    <property type="protein sequence ID" value="ALB30054.1"/>
    <property type="molecule type" value="Genomic_DNA"/>
</dbReference>
<feature type="transmembrane region" description="Helical" evidence="1">
    <location>
        <begin position="10"/>
        <end position="28"/>
    </location>
</feature>
<reference evidence="2 3" key="1">
    <citation type="submission" date="2015-08" db="EMBL/GenBank/DDBJ databases">
        <title>Genomic sequence of Lactobacillus heilongjiangensis DSM 28069, isolated from Chinese traditional pickle.</title>
        <authorList>
            <person name="Jiang X."/>
            <person name="Zheng B."/>
            <person name="Cheng H."/>
        </authorList>
    </citation>
    <scope>NUCLEOTIDE SEQUENCE [LARGE SCALE GENOMIC DNA]</scope>
    <source>
        <strain evidence="2 3">DSM 28069</strain>
    </source>
</reference>
<protein>
    <submittedName>
        <fullName evidence="2">Uncharacterized protein</fullName>
    </submittedName>
</protein>
<name>A0A0K2LFH7_9LACO</name>
<gene>
    <name evidence="2" type="ORF">JP39_12170</name>
</gene>
<feature type="transmembrane region" description="Helical" evidence="1">
    <location>
        <begin position="40"/>
        <end position="59"/>
    </location>
</feature>
<proteinExistence type="predicted"/>
<evidence type="ECO:0000256" key="1">
    <source>
        <dbReference type="SAM" id="Phobius"/>
    </source>
</evidence>
<keyword evidence="1" id="KW-0812">Transmembrane</keyword>
<dbReference type="RefSeq" id="WP_041499031.1">
    <property type="nucleotide sequence ID" value="NZ_BJDV01000004.1"/>
</dbReference>
<organism evidence="2 3">
    <name type="scientific">Companilactobacillus heilongjiangensis</name>
    <dbReference type="NCBI Taxonomy" id="1074467"/>
    <lineage>
        <taxon>Bacteria</taxon>
        <taxon>Bacillati</taxon>
        <taxon>Bacillota</taxon>
        <taxon>Bacilli</taxon>
        <taxon>Lactobacillales</taxon>
        <taxon>Lactobacillaceae</taxon>
        <taxon>Companilactobacillus</taxon>
    </lineage>
</organism>
<evidence type="ECO:0000313" key="3">
    <source>
        <dbReference type="Proteomes" id="UP000061546"/>
    </source>
</evidence>
<keyword evidence="1" id="KW-1133">Transmembrane helix</keyword>
<accession>A0A0K2LFH7</accession>
<dbReference type="KEGG" id="lhi:JP39_12170"/>
<dbReference type="OrthoDB" id="2318079at2"/>